<accession>A0A936K4W9</accession>
<evidence type="ECO:0000256" key="2">
    <source>
        <dbReference type="ARBA" id="ARBA00007783"/>
    </source>
</evidence>
<feature type="transmembrane region" description="Helical" evidence="8">
    <location>
        <begin position="317"/>
        <end position="340"/>
    </location>
</feature>
<keyword evidence="5 8" id="KW-0812">Transmembrane</keyword>
<feature type="domain" description="ABC transmembrane type-2" evidence="9">
    <location>
        <begin position="129"/>
        <end position="373"/>
    </location>
</feature>
<evidence type="ECO:0000313" key="10">
    <source>
        <dbReference type="EMBL" id="MBK8571563.1"/>
    </source>
</evidence>
<proteinExistence type="inferred from homology"/>
<evidence type="ECO:0000313" key="11">
    <source>
        <dbReference type="Proteomes" id="UP000709959"/>
    </source>
</evidence>
<gene>
    <name evidence="10" type="ORF">IPN91_02755</name>
</gene>
<reference evidence="10 11" key="1">
    <citation type="submission" date="2020-10" db="EMBL/GenBank/DDBJ databases">
        <title>Connecting structure to function with the recovery of over 1000 high-quality activated sludge metagenome-assembled genomes encoding full-length rRNA genes using long-read sequencing.</title>
        <authorList>
            <person name="Singleton C.M."/>
            <person name="Petriglieri F."/>
            <person name="Kristensen J.M."/>
            <person name="Kirkegaard R.H."/>
            <person name="Michaelsen T.Y."/>
            <person name="Andersen M.H."/>
            <person name="Karst S.M."/>
            <person name="Dueholm M.S."/>
            <person name="Nielsen P.H."/>
            <person name="Albertsen M."/>
        </authorList>
    </citation>
    <scope>NUCLEOTIDE SEQUENCE [LARGE SCALE GENOMIC DNA]</scope>
    <source>
        <strain evidence="10">OdNE_18-Q3-R46-58_MAXAC.008</strain>
    </source>
</reference>
<feature type="transmembrane region" description="Helical" evidence="8">
    <location>
        <begin position="352"/>
        <end position="370"/>
    </location>
</feature>
<evidence type="ECO:0000259" key="9">
    <source>
        <dbReference type="PROSITE" id="PS51012"/>
    </source>
</evidence>
<sequence>MWNRIKALVWKEFLQLRRDRLTLAFTLGMPLMQLLIFGLAINYDVKHMPAVVLDESQSQESRSFVDGLVATQYFDVKAEVRSEVELRKALDRGKAQVGVWFPPDYARRIRSGQTGEVMIIVDGSSPTTASSAMATATGVGQLRNTQLLFDRMGYGGAARPVMPVEVRIRPWYNPDLRSPTFIVPGLVGVILSMTCIMFAANAIVREKERGTLDQVLVTPVTPLELFAGKVIPVVVMAYAQMTVLFGVAHLFFKVPVAGSVLLLYAMAGLFIVPMLGIGIRISTIAQSQGQSAQMSMLTILPFVFLSGYIFPREGMPLPFFLIGELMPLTHFIIIIRALVLRGVGLEAFWPEVLKLLALTALIWTLAIRSMKRAEA</sequence>
<keyword evidence="6 8" id="KW-1133">Transmembrane helix</keyword>
<dbReference type="Proteomes" id="UP000709959">
    <property type="component" value="Unassembled WGS sequence"/>
</dbReference>
<organism evidence="10 11">
    <name type="scientific">Candidatus Geothrix odensensis</name>
    <dbReference type="NCBI Taxonomy" id="2954440"/>
    <lineage>
        <taxon>Bacteria</taxon>
        <taxon>Pseudomonadati</taxon>
        <taxon>Acidobacteriota</taxon>
        <taxon>Holophagae</taxon>
        <taxon>Holophagales</taxon>
        <taxon>Holophagaceae</taxon>
        <taxon>Geothrix</taxon>
    </lineage>
</organism>
<protein>
    <submittedName>
        <fullName evidence="10">ABC transporter permease</fullName>
    </submittedName>
</protein>
<feature type="transmembrane region" description="Helical" evidence="8">
    <location>
        <begin position="258"/>
        <end position="279"/>
    </location>
</feature>
<evidence type="ECO:0000256" key="7">
    <source>
        <dbReference type="ARBA" id="ARBA00023136"/>
    </source>
</evidence>
<dbReference type="EMBL" id="JADKCH010000001">
    <property type="protein sequence ID" value="MBK8571563.1"/>
    <property type="molecule type" value="Genomic_DNA"/>
</dbReference>
<comment type="subcellular location">
    <subcellularLocation>
        <location evidence="1">Cell membrane</location>
        <topology evidence="1">Multi-pass membrane protein</topology>
    </subcellularLocation>
</comment>
<dbReference type="InterPro" id="IPR047817">
    <property type="entry name" value="ABC2_TM_bact-type"/>
</dbReference>
<evidence type="ECO:0000256" key="3">
    <source>
        <dbReference type="ARBA" id="ARBA00022448"/>
    </source>
</evidence>
<dbReference type="Pfam" id="PF12698">
    <property type="entry name" value="ABC2_membrane_3"/>
    <property type="match status" value="1"/>
</dbReference>
<feature type="transmembrane region" description="Helical" evidence="8">
    <location>
        <begin position="181"/>
        <end position="204"/>
    </location>
</feature>
<evidence type="ECO:0000256" key="4">
    <source>
        <dbReference type="ARBA" id="ARBA00022475"/>
    </source>
</evidence>
<keyword evidence="7 8" id="KW-0472">Membrane</keyword>
<name>A0A936K4W9_9BACT</name>
<dbReference type="InterPro" id="IPR051449">
    <property type="entry name" value="ABC-2_transporter_component"/>
</dbReference>
<evidence type="ECO:0000256" key="1">
    <source>
        <dbReference type="ARBA" id="ARBA00004651"/>
    </source>
</evidence>
<keyword evidence="4" id="KW-1003">Cell membrane</keyword>
<dbReference type="PANTHER" id="PTHR30294:SF29">
    <property type="entry name" value="MULTIDRUG ABC TRANSPORTER PERMEASE YBHS-RELATED"/>
    <property type="match status" value="1"/>
</dbReference>
<feature type="transmembrane region" description="Helical" evidence="8">
    <location>
        <begin position="21"/>
        <end position="41"/>
    </location>
</feature>
<feature type="transmembrane region" description="Helical" evidence="8">
    <location>
        <begin position="291"/>
        <end position="311"/>
    </location>
</feature>
<evidence type="ECO:0000256" key="6">
    <source>
        <dbReference type="ARBA" id="ARBA00022989"/>
    </source>
</evidence>
<comment type="similarity">
    <text evidence="2">Belongs to the ABC-2 integral membrane protein family.</text>
</comment>
<comment type="caution">
    <text evidence="10">The sequence shown here is derived from an EMBL/GenBank/DDBJ whole genome shotgun (WGS) entry which is preliminary data.</text>
</comment>
<evidence type="ECO:0000256" key="5">
    <source>
        <dbReference type="ARBA" id="ARBA00022692"/>
    </source>
</evidence>
<dbReference type="GO" id="GO:0005886">
    <property type="term" value="C:plasma membrane"/>
    <property type="evidence" value="ECO:0007669"/>
    <property type="project" value="UniProtKB-SubCell"/>
</dbReference>
<evidence type="ECO:0000256" key="8">
    <source>
        <dbReference type="SAM" id="Phobius"/>
    </source>
</evidence>
<keyword evidence="3" id="KW-0813">Transport</keyword>
<dbReference type="AlphaFoldDB" id="A0A936K4W9"/>
<dbReference type="InterPro" id="IPR013525">
    <property type="entry name" value="ABC2_TM"/>
</dbReference>
<dbReference type="GO" id="GO:0140359">
    <property type="term" value="F:ABC-type transporter activity"/>
    <property type="evidence" value="ECO:0007669"/>
    <property type="project" value="InterPro"/>
</dbReference>
<dbReference type="Gene3D" id="3.40.1710.10">
    <property type="entry name" value="abc type-2 transporter like domain"/>
    <property type="match status" value="1"/>
</dbReference>
<dbReference type="PROSITE" id="PS51012">
    <property type="entry name" value="ABC_TM2"/>
    <property type="match status" value="1"/>
</dbReference>
<feature type="transmembrane region" description="Helical" evidence="8">
    <location>
        <begin position="225"/>
        <end position="252"/>
    </location>
</feature>
<dbReference type="PANTHER" id="PTHR30294">
    <property type="entry name" value="MEMBRANE COMPONENT OF ABC TRANSPORTER YHHJ-RELATED"/>
    <property type="match status" value="1"/>
</dbReference>